<dbReference type="AlphaFoldDB" id="A0A1T4VMY1"/>
<evidence type="ECO:0008006" key="4">
    <source>
        <dbReference type="Google" id="ProtNLM"/>
    </source>
</evidence>
<accession>A0A1T4VMY1</accession>
<gene>
    <name evidence="1" type="ORF">SAMN02745213_01794</name>
    <name evidence="2" type="ORF">SAMN02745213_02029</name>
</gene>
<protein>
    <recommendedName>
        <fullName evidence="4">Winged helix-turn helix</fullName>
    </recommendedName>
</protein>
<dbReference type="Proteomes" id="UP000242432">
    <property type="component" value="Unassembled WGS sequence"/>
</dbReference>
<organism evidence="1 3">
    <name type="scientific">Succinivibrio dextrinosolvens DSM 3072</name>
    <dbReference type="NCBI Taxonomy" id="1123324"/>
    <lineage>
        <taxon>Bacteria</taxon>
        <taxon>Pseudomonadati</taxon>
        <taxon>Pseudomonadota</taxon>
        <taxon>Gammaproteobacteria</taxon>
        <taxon>Aeromonadales</taxon>
        <taxon>Succinivibrionaceae</taxon>
        <taxon>Succinivibrio</taxon>
    </lineage>
</organism>
<proteinExistence type="predicted"/>
<evidence type="ECO:0000313" key="2">
    <source>
        <dbReference type="EMBL" id="SKA68296.1"/>
    </source>
</evidence>
<dbReference type="EMBL" id="FUXX01000046">
    <property type="protein sequence ID" value="SKA68296.1"/>
    <property type="molecule type" value="Genomic_DNA"/>
</dbReference>
<keyword evidence="3" id="KW-1185">Reference proteome</keyword>
<reference evidence="1" key="1">
    <citation type="submission" date="2017-02" db="EMBL/GenBank/DDBJ databases">
        <authorList>
            <person name="Peterson S.W."/>
        </authorList>
    </citation>
    <scope>NUCLEOTIDE SEQUENCE [LARGE SCALE GENOMIC DNA]</scope>
    <source>
        <strain evidence="1">DSM 3072</strain>
    </source>
</reference>
<dbReference type="RefSeq" id="WP_143675648.1">
    <property type="nucleotide sequence ID" value="NZ_FUXX01000034.1"/>
</dbReference>
<sequence>MLESEINLNNISNLKHRAILQALLTTELPVNAISRKLQCTSGAIYYCIKRYLYKGFSENRNKKIQMNQLSSCAQ</sequence>
<name>A0A1T4VMY1_9GAMM</name>
<evidence type="ECO:0000313" key="1">
    <source>
        <dbReference type="EMBL" id="SKA66255.1"/>
    </source>
</evidence>
<evidence type="ECO:0000313" key="3">
    <source>
        <dbReference type="Proteomes" id="UP000242432"/>
    </source>
</evidence>
<feature type="non-terminal residue" evidence="1">
    <location>
        <position position="74"/>
    </location>
</feature>
<reference evidence="3" key="2">
    <citation type="submission" date="2017-02" db="EMBL/GenBank/DDBJ databases">
        <authorList>
            <person name="Varghese N."/>
            <person name="Submissions S."/>
        </authorList>
    </citation>
    <scope>NUCLEOTIDE SEQUENCE [LARGE SCALE GENOMIC DNA]</scope>
    <source>
        <strain evidence="3">DSM 3072</strain>
    </source>
</reference>
<dbReference type="EMBL" id="FUXX01000034">
    <property type="protein sequence ID" value="SKA66255.1"/>
    <property type="molecule type" value="Genomic_DNA"/>
</dbReference>